<dbReference type="OrthoDB" id="5771277at2"/>
<evidence type="ECO:0000313" key="2">
    <source>
        <dbReference type="EMBL" id="AHG18811.1"/>
    </source>
</evidence>
<protein>
    <submittedName>
        <fullName evidence="2">Copper-binding protein</fullName>
    </submittedName>
</protein>
<accession>W0L511</accession>
<dbReference type="AlphaFoldDB" id="W0L511"/>
<dbReference type="EMBL" id="CP007044">
    <property type="protein sequence ID" value="AHG18811.1"/>
    <property type="molecule type" value="Genomic_DNA"/>
</dbReference>
<keyword evidence="1" id="KW-0732">Signal</keyword>
<keyword evidence="3" id="KW-1185">Reference proteome</keyword>
<proteinExistence type="predicted"/>
<gene>
    <name evidence="2" type="ORF">Z042_03700</name>
</gene>
<dbReference type="InterPro" id="IPR042230">
    <property type="entry name" value="CusF_sf"/>
</dbReference>
<dbReference type="HOGENOM" id="CLU_140852_2_1_6"/>
<dbReference type="KEGG" id="sfo:Z042_03700"/>
<feature type="signal peptide" evidence="1">
    <location>
        <begin position="1"/>
        <end position="20"/>
    </location>
</feature>
<dbReference type="PATRIC" id="fig|1441930.4.peg.740"/>
<reference evidence="2 3" key="2">
    <citation type="submission" date="2015-03" db="EMBL/GenBank/DDBJ databases">
        <authorList>
            <person name="Chan K.-G."/>
        </authorList>
    </citation>
    <scope>NUCLEOTIDE SEQUENCE [LARGE SCALE GENOMIC DNA]</scope>
    <source>
        <strain evidence="2 3">RB-25</strain>
    </source>
</reference>
<dbReference type="Pfam" id="PF11604">
    <property type="entry name" value="CusF_Ec"/>
    <property type="match status" value="1"/>
</dbReference>
<dbReference type="RefSeq" id="WP_024913471.1">
    <property type="nucleotide sequence ID" value="NZ_CP007044.2"/>
</dbReference>
<dbReference type="InterPro" id="IPR021647">
    <property type="entry name" value="CusF_Ec"/>
</dbReference>
<dbReference type="Proteomes" id="UP000019030">
    <property type="component" value="Chromosome"/>
</dbReference>
<reference evidence="2 3" key="1">
    <citation type="submission" date="2014-01" db="EMBL/GenBank/DDBJ databases">
        <title>Isolation of Serratia multitudinisentens RB-25 from Ex-Landfill site.</title>
        <authorList>
            <person name="Robson E.H.J."/>
        </authorList>
    </citation>
    <scope>NUCLEOTIDE SEQUENCE [LARGE SCALE GENOMIC DNA]</scope>
    <source>
        <strain evidence="2 3">RB-25</strain>
    </source>
</reference>
<dbReference type="STRING" id="1441930.Z042_03700"/>
<dbReference type="eggNOG" id="COG5569">
    <property type="taxonomic scope" value="Bacteria"/>
</dbReference>
<name>W0L511_9GAMM</name>
<sequence>MRNLFAIIFISLFLSSAAVAAEMQHHQHAAPAEATVYHSTGIVKAWGETKVLLAHPAIPALSWPPMTMNFLQPQPPLPALAAGTAVDFSFHQVDGGYQLTAISASQQ</sequence>
<dbReference type="Gene3D" id="2.40.50.320">
    <property type="entry name" value="Copper binding periplasmic protein CusF"/>
    <property type="match status" value="1"/>
</dbReference>
<evidence type="ECO:0000256" key="1">
    <source>
        <dbReference type="SAM" id="SignalP"/>
    </source>
</evidence>
<evidence type="ECO:0000313" key="3">
    <source>
        <dbReference type="Proteomes" id="UP000019030"/>
    </source>
</evidence>
<feature type="chain" id="PRO_5004791837" evidence="1">
    <location>
        <begin position="21"/>
        <end position="107"/>
    </location>
</feature>
<organism evidence="2 3">
    <name type="scientific">Chania multitudinisentens RB-25</name>
    <dbReference type="NCBI Taxonomy" id="1441930"/>
    <lineage>
        <taxon>Bacteria</taxon>
        <taxon>Pseudomonadati</taxon>
        <taxon>Pseudomonadota</taxon>
        <taxon>Gammaproteobacteria</taxon>
        <taxon>Enterobacterales</taxon>
        <taxon>Yersiniaceae</taxon>
        <taxon>Chania</taxon>
    </lineage>
</organism>